<protein>
    <recommendedName>
        <fullName evidence="8">Cytosine-specific methyltransferase</fullName>
        <ecNumber evidence="8">2.1.1.37</ecNumber>
    </recommendedName>
</protein>
<keyword evidence="1 6" id="KW-0489">Methyltransferase</keyword>
<evidence type="ECO:0000256" key="7">
    <source>
        <dbReference type="RuleBase" id="RU000416"/>
    </source>
</evidence>
<evidence type="ECO:0000256" key="5">
    <source>
        <dbReference type="ARBA" id="ARBA00047422"/>
    </source>
</evidence>
<keyword evidence="2 6" id="KW-0808">Transferase</keyword>
<dbReference type="InterPro" id="IPR029063">
    <property type="entry name" value="SAM-dependent_MTases_sf"/>
</dbReference>
<dbReference type="RefSeq" id="WP_111546245.1">
    <property type="nucleotide sequence ID" value="NZ_MZXV01000050.1"/>
</dbReference>
<dbReference type="Pfam" id="PF00145">
    <property type="entry name" value="DNA_methylase"/>
    <property type="match status" value="2"/>
</dbReference>
<keyword evidence="4" id="KW-0680">Restriction system</keyword>
<dbReference type="GO" id="GO:0003886">
    <property type="term" value="F:DNA (cytosine-5-)-methyltransferase activity"/>
    <property type="evidence" value="ECO:0007669"/>
    <property type="project" value="UniProtKB-EC"/>
</dbReference>
<evidence type="ECO:0000256" key="8">
    <source>
        <dbReference type="RuleBase" id="RU000417"/>
    </source>
</evidence>
<dbReference type="PRINTS" id="PR00105">
    <property type="entry name" value="C5METTRFRASE"/>
</dbReference>
<dbReference type="InterPro" id="IPR050750">
    <property type="entry name" value="C5-MTase"/>
</dbReference>
<comment type="similarity">
    <text evidence="6 7">Belongs to the class I-like SAM-binding methyltransferase superfamily. C5-methyltransferase family.</text>
</comment>
<dbReference type="PROSITE" id="PS00095">
    <property type="entry name" value="C5_MTASE_2"/>
    <property type="match status" value="1"/>
</dbReference>
<accession>A0A2W7C0S8</accession>
<evidence type="ECO:0000256" key="3">
    <source>
        <dbReference type="ARBA" id="ARBA00022691"/>
    </source>
</evidence>
<name>A0A2W7C0S8_9HYPH</name>
<dbReference type="InterPro" id="IPR018117">
    <property type="entry name" value="C5_DNA_meth_AS"/>
</dbReference>
<proteinExistence type="inferred from homology"/>
<keyword evidence="3 6" id="KW-0949">S-adenosyl-L-methionine</keyword>
<feature type="active site" evidence="6">
    <location>
        <position position="69"/>
    </location>
</feature>
<evidence type="ECO:0000256" key="2">
    <source>
        <dbReference type="ARBA" id="ARBA00022679"/>
    </source>
</evidence>
<evidence type="ECO:0000256" key="6">
    <source>
        <dbReference type="PROSITE-ProRule" id="PRU01016"/>
    </source>
</evidence>
<dbReference type="InterPro" id="IPR001525">
    <property type="entry name" value="C5_MeTfrase"/>
</dbReference>
<dbReference type="PANTHER" id="PTHR46098">
    <property type="entry name" value="TRNA (CYTOSINE(38)-C(5))-METHYLTRANSFERASE"/>
    <property type="match status" value="1"/>
</dbReference>
<dbReference type="PANTHER" id="PTHR46098:SF1">
    <property type="entry name" value="TRNA (CYTOSINE(38)-C(5))-METHYLTRANSFERASE"/>
    <property type="match status" value="1"/>
</dbReference>
<evidence type="ECO:0000313" key="9">
    <source>
        <dbReference type="EMBL" id="PZV36444.1"/>
    </source>
</evidence>
<dbReference type="EMBL" id="MZXV01000050">
    <property type="protein sequence ID" value="PZV36444.1"/>
    <property type="molecule type" value="Genomic_DNA"/>
</dbReference>
<dbReference type="OrthoDB" id="9813719at2"/>
<gene>
    <name evidence="9" type="ORF">B5V02_21945</name>
</gene>
<evidence type="ECO:0000256" key="1">
    <source>
        <dbReference type="ARBA" id="ARBA00022603"/>
    </source>
</evidence>
<dbReference type="PROSITE" id="PS51679">
    <property type="entry name" value="SAM_MT_C5"/>
    <property type="match status" value="1"/>
</dbReference>
<dbReference type="GO" id="GO:0032259">
    <property type="term" value="P:methylation"/>
    <property type="evidence" value="ECO:0007669"/>
    <property type="project" value="UniProtKB-KW"/>
</dbReference>
<dbReference type="Gene3D" id="3.40.50.150">
    <property type="entry name" value="Vaccinia Virus protein VP39"/>
    <property type="match status" value="1"/>
</dbReference>
<evidence type="ECO:0000313" key="10">
    <source>
        <dbReference type="Proteomes" id="UP000248616"/>
    </source>
</evidence>
<keyword evidence="10" id="KW-1185">Reference proteome</keyword>
<comment type="catalytic activity">
    <reaction evidence="5 8">
        <text>a 2'-deoxycytidine in DNA + S-adenosyl-L-methionine = a 5-methyl-2'-deoxycytidine in DNA + S-adenosyl-L-homocysteine + H(+)</text>
        <dbReference type="Rhea" id="RHEA:13681"/>
        <dbReference type="Rhea" id="RHEA-COMP:11369"/>
        <dbReference type="Rhea" id="RHEA-COMP:11370"/>
        <dbReference type="ChEBI" id="CHEBI:15378"/>
        <dbReference type="ChEBI" id="CHEBI:57856"/>
        <dbReference type="ChEBI" id="CHEBI:59789"/>
        <dbReference type="ChEBI" id="CHEBI:85452"/>
        <dbReference type="ChEBI" id="CHEBI:85454"/>
        <dbReference type="EC" id="2.1.1.37"/>
    </reaction>
</comment>
<dbReference type="Gene3D" id="3.90.120.10">
    <property type="entry name" value="DNA Methylase, subunit A, domain 2"/>
    <property type="match status" value="1"/>
</dbReference>
<dbReference type="NCBIfam" id="TIGR00675">
    <property type="entry name" value="dcm"/>
    <property type="match status" value="1"/>
</dbReference>
<dbReference type="Proteomes" id="UP000248616">
    <property type="component" value="Unassembled WGS sequence"/>
</dbReference>
<dbReference type="PROSITE" id="PS00094">
    <property type="entry name" value="C5_MTASE_1"/>
    <property type="match status" value="1"/>
</dbReference>
<sequence>MKFIDLFAGLGGFHQALSTLGHEAVFASELDLELASLYEKNFGLKPHGDIRTSYVDVPAHDILCAGFPCQPFSKAGDQKGFDCPQWGDLFDYVIKILDQHEPRFLMIENVPNLMRHDSGKTWLRIEERLRRAGYAIDSSRLSPHLFGVPQVRDRAIIVGARGGLESFAWPKPTHTAEQLSIRSVLDDNPADARPLTNNFVSYLTAWQRFLDAIPADEALPSFPIWAMEFGATYPFKIATPTKQGLGDIRSFKGAFGQSLKDLSDDAVLQALPAYARDPGDAFPAWKVAFIEQNRAFYRRHQAVLEPWLPSIRSFAPSFQKLEWNWKGGPRDIWNTIVQFRASGIRAKRPQASPSLVALTTSQVPVIPWERRYMTTRECARLQSMGKLEHLPTTQTGAFKALGNAVNVDVIIAVASALLGASNGVERRPAMLHSRPRYEKVAALAGVS</sequence>
<evidence type="ECO:0000256" key="4">
    <source>
        <dbReference type="ARBA" id="ARBA00022747"/>
    </source>
</evidence>
<dbReference type="GO" id="GO:0009307">
    <property type="term" value="P:DNA restriction-modification system"/>
    <property type="evidence" value="ECO:0007669"/>
    <property type="project" value="UniProtKB-KW"/>
</dbReference>
<dbReference type="InterPro" id="IPR031303">
    <property type="entry name" value="C5_meth_CS"/>
</dbReference>
<reference evidence="10" key="1">
    <citation type="submission" date="2017-03" db="EMBL/GenBank/DDBJ databases">
        <authorList>
            <person name="Safronova V.I."/>
            <person name="Sazanova A.L."/>
            <person name="Chirak E.R."/>
        </authorList>
    </citation>
    <scope>NUCLEOTIDE SEQUENCE [LARGE SCALE GENOMIC DNA]</scope>
    <source>
        <strain evidence="10">Ach-343</strain>
    </source>
</reference>
<dbReference type="SUPFAM" id="SSF53335">
    <property type="entry name" value="S-adenosyl-L-methionine-dependent methyltransferases"/>
    <property type="match status" value="1"/>
</dbReference>
<dbReference type="EC" id="2.1.1.37" evidence="8"/>
<organism evidence="9 10">
    <name type="scientific">Mesorhizobium kowhaii</name>
    <dbReference type="NCBI Taxonomy" id="1300272"/>
    <lineage>
        <taxon>Bacteria</taxon>
        <taxon>Pseudomonadati</taxon>
        <taxon>Pseudomonadota</taxon>
        <taxon>Alphaproteobacteria</taxon>
        <taxon>Hyphomicrobiales</taxon>
        <taxon>Phyllobacteriaceae</taxon>
        <taxon>Mesorhizobium</taxon>
    </lineage>
</organism>
<dbReference type="AlphaFoldDB" id="A0A2W7C0S8"/>
<comment type="caution">
    <text evidence="9">The sequence shown here is derived from an EMBL/GenBank/DDBJ whole genome shotgun (WGS) entry which is preliminary data.</text>
</comment>